<gene>
    <name evidence="2" type="ORF">ACFS6H_03715</name>
</gene>
<name>A0ABW6A1B1_9BACT</name>
<comment type="caution">
    <text evidence="2">The sequence shown here is derived from an EMBL/GenBank/DDBJ whole genome shotgun (WGS) entry which is preliminary data.</text>
</comment>
<evidence type="ECO:0000313" key="3">
    <source>
        <dbReference type="Proteomes" id="UP001597511"/>
    </source>
</evidence>
<dbReference type="PANTHER" id="PTHR30383:SF29">
    <property type="entry name" value="SGNH HYDROLASE-TYPE ESTERASE DOMAIN-CONTAINING PROTEIN"/>
    <property type="match status" value="1"/>
</dbReference>
<organism evidence="2 3">
    <name type="scientific">Terrimonas rubra</name>
    <dbReference type="NCBI Taxonomy" id="1035890"/>
    <lineage>
        <taxon>Bacteria</taxon>
        <taxon>Pseudomonadati</taxon>
        <taxon>Bacteroidota</taxon>
        <taxon>Chitinophagia</taxon>
        <taxon>Chitinophagales</taxon>
        <taxon>Chitinophagaceae</taxon>
        <taxon>Terrimonas</taxon>
    </lineage>
</organism>
<dbReference type="Gene3D" id="2.60.120.1360">
    <property type="match status" value="1"/>
</dbReference>
<dbReference type="Proteomes" id="UP001597511">
    <property type="component" value="Unassembled WGS sequence"/>
</dbReference>
<feature type="domain" description="SGNH hydrolase-type esterase" evidence="1">
    <location>
        <begin position="227"/>
        <end position="382"/>
    </location>
</feature>
<proteinExistence type="predicted"/>
<dbReference type="Pfam" id="PF13472">
    <property type="entry name" value="Lipase_GDSL_2"/>
    <property type="match status" value="1"/>
</dbReference>
<dbReference type="InterPro" id="IPR036514">
    <property type="entry name" value="SGNH_hydro_sf"/>
</dbReference>
<dbReference type="PANTHER" id="PTHR30383">
    <property type="entry name" value="THIOESTERASE 1/PROTEASE 1/LYSOPHOSPHOLIPASE L1"/>
    <property type="match status" value="1"/>
</dbReference>
<dbReference type="Gene3D" id="3.40.50.1110">
    <property type="entry name" value="SGNH hydrolase"/>
    <property type="match status" value="1"/>
</dbReference>
<dbReference type="InterPro" id="IPR051532">
    <property type="entry name" value="Ester_Hydrolysis_Enzymes"/>
</dbReference>
<keyword evidence="3" id="KW-1185">Reference proteome</keyword>
<evidence type="ECO:0000259" key="1">
    <source>
        <dbReference type="Pfam" id="PF13472"/>
    </source>
</evidence>
<dbReference type="EMBL" id="JBHUOZ010000001">
    <property type="protein sequence ID" value="MFD2918804.1"/>
    <property type="molecule type" value="Genomic_DNA"/>
</dbReference>
<reference evidence="3" key="1">
    <citation type="journal article" date="2019" name="Int. J. Syst. Evol. Microbiol.">
        <title>The Global Catalogue of Microorganisms (GCM) 10K type strain sequencing project: providing services to taxonomists for standard genome sequencing and annotation.</title>
        <authorList>
            <consortium name="The Broad Institute Genomics Platform"/>
            <consortium name="The Broad Institute Genome Sequencing Center for Infectious Disease"/>
            <person name="Wu L."/>
            <person name="Ma J."/>
        </authorList>
    </citation>
    <scope>NUCLEOTIDE SEQUENCE [LARGE SCALE GENOMIC DNA]</scope>
    <source>
        <strain evidence="3">KCTC 23299</strain>
    </source>
</reference>
<dbReference type="SUPFAM" id="SSF52266">
    <property type="entry name" value="SGNH hydrolase"/>
    <property type="match status" value="1"/>
</dbReference>
<dbReference type="InterPro" id="IPR013830">
    <property type="entry name" value="SGNH_hydro"/>
</dbReference>
<dbReference type="RefSeq" id="WP_386095351.1">
    <property type="nucleotide sequence ID" value="NZ_JBHUOZ010000001.1"/>
</dbReference>
<sequence>MRPLFFLYSLLLLLPVYIQAQPIPVPHTYTARLGYLQQPLNFIGNPSALDSFFYQLHRLKNDPQKKLSVVHIGDSHIQGDFMTAILRQGLQSYFGNAGRGLVFPQRLAKSNAPLDIISSSVNTWAYNRLVYTKNQPEAGLSGFAISTTGNIAQLTLGLKNDEKFSAVTLITDDDRENKWSVSTGEAGFYRYYLPDSSNSFYTYTTLDSPVSNLTISTIPTTHTKSFYGAVLHNNSGGVLVHTIGVNGARYDHYNQAALFWQQLPLLQADLYIVSLGTNEAQAAAFNETQFKENLQLFLQKIKAVSPKAGILITTAPDSYKLGRSNLVLRQLNSFIQAYCNAHQISLYNLYQVGGGYGSAYRWIRSGLINRDRVHYTVEGYRVHGELLWQAIANRYNSLFSE</sequence>
<evidence type="ECO:0000313" key="2">
    <source>
        <dbReference type="EMBL" id="MFD2918804.1"/>
    </source>
</evidence>
<accession>A0ABW6A1B1</accession>
<protein>
    <submittedName>
        <fullName evidence="2">GDSL-type esterase/lipase family protein</fullName>
    </submittedName>
</protein>